<dbReference type="PANTHER" id="PTHR47739">
    <property type="entry name" value="TRNA1(VAL) (ADENINE(37)-N6)-METHYLTRANSFERASE"/>
    <property type="match status" value="1"/>
</dbReference>
<dbReference type="EMBL" id="JACJIQ010000001">
    <property type="protein sequence ID" value="MBA9075534.1"/>
    <property type="molecule type" value="Genomic_DNA"/>
</dbReference>
<dbReference type="GO" id="GO:0005737">
    <property type="term" value="C:cytoplasm"/>
    <property type="evidence" value="ECO:0007669"/>
    <property type="project" value="UniProtKB-SubCell"/>
</dbReference>
<accession>A0A839G7X5</accession>
<comment type="similarity">
    <text evidence="6">Belongs to the methyltransferase superfamily. tRNA (adenine-N(6)-)-methyltransferase family.</text>
</comment>
<comment type="caution">
    <text evidence="8">The sequence shown here is derived from an EMBL/GenBank/DDBJ whole genome shotgun (WGS) entry which is preliminary data.</text>
</comment>
<dbReference type="PANTHER" id="PTHR47739:SF1">
    <property type="entry name" value="TRNA1(VAL) (ADENINE(37)-N6)-METHYLTRANSFERASE"/>
    <property type="match status" value="1"/>
</dbReference>
<dbReference type="HAMAP" id="MF_01872">
    <property type="entry name" value="tRNA_methyltr_YfiC"/>
    <property type="match status" value="1"/>
</dbReference>
<comment type="function">
    <text evidence="6">Specifically methylates the adenine in position 37 of tRNA(1)(Val) (anticodon cmo5UAC).</text>
</comment>
<dbReference type="PROSITE" id="PS01131">
    <property type="entry name" value="RRNA_A_DIMETH"/>
    <property type="match status" value="1"/>
</dbReference>
<dbReference type="Gene3D" id="3.40.50.150">
    <property type="entry name" value="Vaccinia Virus protein VP39"/>
    <property type="match status" value="1"/>
</dbReference>
<proteinExistence type="inferred from homology"/>
<dbReference type="AlphaFoldDB" id="A0A839G7X5"/>
<evidence type="ECO:0000259" key="7">
    <source>
        <dbReference type="Pfam" id="PF05175"/>
    </source>
</evidence>
<dbReference type="InterPro" id="IPR022882">
    <property type="entry name" value="tRNA_adenine-N6_MeTrfase"/>
</dbReference>
<dbReference type="InterPro" id="IPR007848">
    <property type="entry name" value="Small_mtfrase_dom"/>
</dbReference>
<dbReference type="EC" id="2.1.1.223" evidence="6"/>
<dbReference type="InterPro" id="IPR002052">
    <property type="entry name" value="DNA_methylase_N6_adenine_CS"/>
</dbReference>
<dbReference type="CDD" id="cd02440">
    <property type="entry name" value="AdoMet_MTases"/>
    <property type="match status" value="1"/>
</dbReference>
<keyword evidence="1 6" id="KW-0963">Cytoplasm</keyword>
<feature type="domain" description="Methyltransferase small" evidence="7">
    <location>
        <begin position="27"/>
        <end position="130"/>
    </location>
</feature>
<comment type="catalytic activity">
    <reaction evidence="6">
        <text>adenosine(37) in tRNA1(Val) + S-adenosyl-L-methionine = N(6)-methyladenosine(37) in tRNA1(Val) + S-adenosyl-L-homocysteine + H(+)</text>
        <dbReference type="Rhea" id="RHEA:43160"/>
        <dbReference type="Rhea" id="RHEA-COMP:10369"/>
        <dbReference type="Rhea" id="RHEA-COMP:10370"/>
        <dbReference type="ChEBI" id="CHEBI:15378"/>
        <dbReference type="ChEBI" id="CHEBI:57856"/>
        <dbReference type="ChEBI" id="CHEBI:59789"/>
        <dbReference type="ChEBI" id="CHEBI:74411"/>
        <dbReference type="ChEBI" id="CHEBI:74449"/>
        <dbReference type="EC" id="2.1.1.223"/>
    </reaction>
</comment>
<dbReference type="Pfam" id="PF05175">
    <property type="entry name" value="MTS"/>
    <property type="match status" value="1"/>
</dbReference>
<dbReference type="GO" id="GO:0000179">
    <property type="term" value="F:rRNA (adenine-N6,N6-)-dimethyltransferase activity"/>
    <property type="evidence" value="ECO:0007669"/>
    <property type="project" value="InterPro"/>
</dbReference>
<dbReference type="GO" id="GO:0008033">
    <property type="term" value="P:tRNA processing"/>
    <property type="evidence" value="ECO:0007669"/>
    <property type="project" value="UniProtKB-UniRule"/>
</dbReference>
<keyword evidence="5 6" id="KW-0819">tRNA processing</keyword>
<keyword evidence="9" id="KW-1185">Reference proteome</keyword>
<keyword evidence="4 6" id="KW-0949">S-adenosyl-L-methionine</keyword>
<evidence type="ECO:0000256" key="2">
    <source>
        <dbReference type="ARBA" id="ARBA00022603"/>
    </source>
</evidence>
<dbReference type="SUPFAM" id="SSF53335">
    <property type="entry name" value="S-adenosyl-L-methionine-dependent methyltransferases"/>
    <property type="match status" value="1"/>
</dbReference>
<comment type="subcellular location">
    <subcellularLocation>
        <location evidence="6">Cytoplasm</location>
    </subcellularLocation>
</comment>
<evidence type="ECO:0000256" key="6">
    <source>
        <dbReference type="HAMAP-Rule" id="MF_01872"/>
    </source>
</evidence>
<evidence type="ECO:0000256" key="5">
    <source>
        <dbReference type="ARBA" id="ARBA00022694"/>
    </source>
</evidence>
<dbReference type="InterPro" id="IPR050210">
    <property type="entry name" value="tRNA_Adenine-N(6)_MTase"/>
</dbReference>
<name>A0A839G7X5_9BACT</name>
<protein>
    <recommendedName>
        <fullName evidence="6">tRNA1(Val) (adenine(37)-N6)-methyltransferase</fullName>
        <ecNumber evidence="6">2.1.1.223</ecNumber>
    </recommendedName>
    <alternativeName>
        <fullName evidence="6">tRNA m6A37 methyltransferase</fullName>
    </alternativeName>
</protein>
<evidence type="ECO:0000256" key="4">
    <source>
        <dbReference type="ARBA" id="ARBA00022691"/>
    </source>
</evidence>
<dbReference type="GO" id="GO:0016430">
    <property type="term" value="F:tRNA (adenine-N6)-methyltransferase activity"/>
    <property type="evidence" value="ECO:0007669"/>
    <property type="project" value="UniProtKB-UniRule"/>
</dbReference>
<keyword evidence="3 6" id="KW-0808">Transferase</keyword>
<reference evidence="8 9" key="1">
    <citation type="submission" date="2020-08" db="EMBL/GenBank/DDBJ databases">
        <title>Genomic Encyclopedia of Type Strains, Phase IV (KMG-IV): sequencing the most valuable type-strain genomes for metagenomic binning, comparative biology and taxonomic classification.</title>
        <authorList>
            <person name="Goeker M."/>
        </authorList>
    </citation>
    <scope>NUCLEOTIDE SEQUENCE [LARGE SCALE GENOMIC DNA]</scope>
    <source>
        <strain evidence="8 9">DSM 29854</strain>
    </source>
</reference>
<dbReference type="InterPro" id="IPR029063">
    <property type="entry name" value="SAM-dependent_MTases_sf"/>
</dbReference>
<organism evidence="8 9">
    <name type="scientific">Rufibacter quisquiliarum</name>
    <dbReference type="NCBI Taxonomy" id="1549639"/>
    <lineage>
        <taxon>Bacteria</taxon>
        <taxon>Pseudomonadati</taxon>
        <taxon>Bacteroidota</taxon>
        <taxon>Cytophagia</taxon>
        <taxon>Cytophagales</taxon>
        <taxon>Hymenobacteraceae</taxon>
        <taxon>Rufibacter</taxon>
    </lineage>
</organism>
<sequence>MPNPYFQFKQFTVQQDQCAMKVCTDSCVLGAHAPVTGARRILDIGAGTGLLSLMLAQRAPQAMIEAVEIDPAAAAQAAANLAASPWAERLLLHPMSLQEFTAAAPAPFDMIISNPPFFQASLKSADTARNTAKHTGSLTFKEIIGFAERFLSLEGHLHILLPPHEARVFAQEALAAGFYTSHILWLEATPQGKLLRAIHTYTRVAGPVGEETLAVREKDHTTYTLAFRQLLQDYYLIF</sequence>
<dbReference type="GO" id="GO:0003676">
    <property type="term" value="F:nucleic acid binding"/>
    <property type="evidence" value="ECO:0007669"/>
    <property type="project" value="InterPro"/>
</dbReference>
<evidence type="ECO:0000313" key="9">
    <source>
        <dbReference type="Proteomes" id="UP000563094"/>
    </source>
</evidence>
<evidence type="ECO:0000256" key="3">
    <source>
        <dbReference type="ARBA" id="ARBA00022679"/>
    </source>
</evidence>
<gene>
    <name evidence="8" type="ORF">FHS90_000231</name>
</gene>
<dbReference type="RefSeq" id="WP_182511254.1">
    <property type="nucleotide sequence ID" value="NZ_JACJIQ010000001.1"/>
</dbReference>
<dbReference type="InterPro" id="IPR020596">
    <property type="entry name" value="rRNA_Ade_Mease_Trfase_CS"/>
</dbReference>
<evidence type="ECO:0000256" key="1">
    <source>
        <dbReference type="ARBA" id="ARBA00022490"/>
    </source>
</evidence>
<dbReference type="PROSITE" id="PS00092">
    <property type="entry name" value="N6_MTASE"/>
    <property type="match status" value="1"/>
</dbReference>
<evidence type="ECO:0000313" key="8">
    <source>
        <dbReference type="EMBL" id="MBA9075534.1"/>
    </source>
</evidence>
<keyword evidence="2 6" id="KW-0489">Methyltransferase</keyword>
<dbReference type="Proteomes" id="UP000563094">
    <property type="component" value="Unassembled WGS sequence"/>
</dbReference>